<feature type="transmembrane region" description="Helical" evidence="7">
    <location>
        <begin position="159"/>
        <end position="182"/>
    </location>
</feature>
<sequence length="241" mass="24702">MRRAGLAGLASGAQSGRLQPGAPGWNGGGAAPYSAAQIGLWTFMGVVCSLFLLFSVAYLMRIGYGDWRPAPSVPWQLWLSTGLLGTGSIAWHLAARSAGSGAGSVAAGQSGTAPQAPDVLRWCALAWLSALGFLASQLGGWHALAAQQYVAASSPGAGFFYMLTGVHALHVVGGMCAAGAVTMRLRRHGAARSQAGLALCAQYWHLLLAVWLALFGLLFAVTPELVQAVCASVGIGVPGAR</sequence>
<keyword evidence="10" id="KW-1185">Reference proteome</keyword>
<feature type="transmembrane region" description="Helical" evidence="7">
    <location>
        <begin position="203"/>
        <end position="221"/>
    </location>
</feature>
<keyword evidence="3 6" id="KW-0812">Transmembrane</keyword>
<evidence type="ECO:0000256" key="5">
    <source>
        <dbReference type="ARBA" id="ARBA00023136"/>
    </source>
</evidence>
<dbReference type="Pfam" id="PF00510">
    <property type="entry name" value="COX3"/>
    <property type="match status" value="1"/>
</dbReference>
<dbReference type="PANTHER" id="PTHR11403">
    <property type="entry name" value="CYTOCHROME C OXIDASE SUBUNIT III"/>
    <property type="match status" value="1"/>
</dbReference>
<proteinExistence type="inferred from homology"/>
<evidence type="ECO:0000256" key="2">
    <source>
        <dbReference type="ARBA" id="ARBA00010581"/>
    </source>
</evidence>
<reference evidence="9 10" key="1">
    <citation type="submission" date="2023-02" db="EMBL/GenBank/DDBJ databases">
        <title>Gemone sequence of Telluria chitinolytica ACM 3522T.</title>
        <authorList>
            <person name="Frediansyah A."/>
            <person name="Miess H."/>
            <person name="Gross H."/>
        </authorList>
    </citation>
    <scope>NUCLEOTIDE SEQUENCE [LARGE SCALE GENOMIC DNA]</scope>
    <source>
        <strain evidence="9 10">ACM 3522</strain>
    </source>
</reference>
<dbReference type="InterPro" id="IPR013833">
    <property type="entry name" value="Cyt_c_oxidase_su3_a-hlx"/>
</dbReference>
<evidence type="ECO:0000256" key="6">
    <source>
        <dbReference type="RuleBase" id="RU003376"/>
    </source>
</evidence>
<dbReference type="EMBL" id="CP119083">
    <property type="protein sequence ID" value="WEF33795.1"/>
    <property type="molecule type" value="Genomic_DNA"/>
</dbReference>
<evidence type="ECO:0000256" key="4">
    <source>
        <dbReference type="ARBA" id="ARBA00022989"/>
    </source>
</evidence>
<feature type="transmembrane region" description="Helical" evidence="7">
    <location>
        <begin position="39"/>
        <end position="60"/>
    </location>
</feature>
<comment type="subcellular location">
    <subcellularLocation>
        <location evidence="6">Cell membrane</location>
        <topology evidence="6">Multi-pass membrane protein</topology>
    </subcellularLocation>
    <subcellularLocation>
        <location evidence="1">Membrane</location>
        <topology evidence="1">Multi-pass membrane protein</topology>
    </subcellularLocation>
</comment>
<gene>
    <name evidence="9" type="ORF">PX653_03140</name>
</gene>
<dbReference type="InterPro" id="IPR000298">
    <property type="entry name" value="Cyt_c_oxidase-like_su3"/>
</dbReference>
<organism evidence="9 10">
    <name type="scientific">Pseudoduganella chitinolytica</name>
    <dbReference type="NCBI Taxonomy" id="34070"/>
    <lineage>
        <taxon>Bacteria</taxon>
        <taxon>Pseudomonadati</taxon>
        <taxon>Pseudomonadota</taxon>
        <taxon>Betaproteobacteria</taxon>
        <taxon>Burkholderiales</taxon>
        <taxon>Oxalobacteraceae</taxon>
        <taxon>Telluria group</taxon>
        <taxon>Pseudoduganella</taxon>
    </lineage>
</organism>
<evidence type="ECO:0000256" key="3">
    <source>
        <dbReference type="ARBA" id="ARBA00022692"/>
    </source>
</evidence>
<dbReference type="RefSeq" id="WP_277416481.1">
    <property type="nucleotide sequence ID" value="NZ_CP119083.1"/>
</dbReference>
<evidence type="ECO:0000313" key="9">
    <source>
        <dbReference type="EMBL" id="WEF33795.1"/>
    </source>
</evidence>
<keyword evidence="5 7" id="KW-0472">Membrane</keyword>
<dbReference type="Gene3D" id="1.20.120.80">
    <property type="entry name" value="Cytochrome c oxidase, subunit III, four-helix bundle"/>
    <property type="match status" value="1"/>
</dbReference>
<dbReference type="SUPFAM" id="SSF81452">
    <property type="entry name" value="Cytochrome c oxidase subunit III-like"/>
    <property type="match status" value="1"/>
</dbReference>
<dbReference type="Proteomes" id="UP001216510">
    <property type="component" value="Chromosome"/>
</dbReference>
<evidence type="ECO:0000256" key="1">
    <source>
        <dbReference type="ARBA" id="ARBA00004141"/>
    </source>
</evidence>
<comment type="similarity">
    <text evidence="2 6">Belongs to the cytochrome c oxidase subunit 3 family.</text>
</comment>
<dbReference type="InterPro" id="IPR024791">
    <property type="entry name" value="Cyt_c/ubiquinol_Oxase_su3"/>
</dbReference>
<dbReference type="PANTHER" id="PTHR11403:SF10">
    <property type="entry name" value="CYTOCHROME C OXIDASE"/>
    <property type="match status" value="1"/>
</dbReference>
<evidence type="ECO:0000256" key="7">
    <source>
        <dbReference type="SAM" id="Phobius"/>
    </source>
</evidence>
<dbReference type="InterPro" id="IPR035973">
    <property type="entry name" value="Cyt_c_oxidase_su3-like_sf"/>
</dbReference>
<name>A0ABY8BD09_9BURK</name>
<dbReference type="PROSITE" id="PS50253">
    <property type="entry name" value="COX3"/>
    <property type="match status" value="1"/>
</dbReference>
<feature type="transmembrane region" description="Helical" evidence="7">
    <location>
        <begin position="119"/>
        <end position="139"/>
    </location>
</feature>
<evidence type="ECO:0000259" key="8">
    <source>
        <dbReference type="PROSITE" id="PS50253"/>
    </source>
</evidence>
<evidence type="ECO:0000313" key="10">
    <source>
        <dbReference type="Proteomes" id="UP001216510"/>
    </source>
</evidence>
<keyword evidence="4 7" id="KW-1133">Transmembrane helix</keyword>
<protein>
    <submittedName>
        <fullName evidence="9">Cytochrome c oxidase subunit 3</fullName>
    </submittedName>
</protein>
<feature type="domain" description="Heme-copper oxidase subunit III family profile" evidence="8">
    <location>
        <begin position="37"/>
        <end position="223"/>
    </location>
</feature>
<accession>A0ABY8BD09</accession>